<evidence type="ECO:0000313" key="3">
    <source>
        <dbReference type="EMBL" id="AYV20212.1"/>
    </source>
</evidence>
<feature type="domain" description="PAS" evidence="1">
    <location>
        <begin position="130"/>
        <end position="174"/>
    </location>
</feature>
<evidence type="ECO:0000259" key="2">
    <source>
        <dbReference type="PROSITE" id="PS50887"/>
    </source>
</evidence>
<accession>A0A3G4V9D7</accession>
<dbReference type="Pfam" id="PF00990">
    <property type="entry name" value="GGDEF"/>
    <property type="match status" value="1"/>
</dbReference>
<dbReference type="SMART" id="SM00086">
    <property type="entry name" value="PAC"/>
    <property type="match status" value="2"/>
</dbReference>
<dbReference type="PROSITE" id="PS50112">
    <property type="entry name" value="PAS"/>
    <property type="match status" value="2"/>
</dbReference>
<proteinExistence type="predicted"/>
<dbReference type="PROSITE" id="PS50887">
    <property type="entry name" value="GGDEF"/>
    <property type="match status" value="1"/>
</dbReference>
<protein>
    <submittedName>
        <fullName evidence="3">Sensor domain-containing diguanylate cyclase</fullName>
    </submittedName>
</protein>
<dbReference type="Gene3D" id="3.30.450.20">
    <property type="entry name" value="PAS domain"/>
    <property type="match status" value="2"/>
</dbReference>
<dbReference type="SUPFAM" id="SSF55785">
    <property type="entry name" value="PYP-like sensor domain (PAS domain)"/>
    <property type="match status" value="2"/>
</dbReference>
<dbReference type="InterPro" id="IPR000014">
    <property type="entry name" value="PAS"/>
</dbReference>
<dbReference type="NCBIfam" id="TIGR00254">
    <property type="entry name" value="GGDEF"/>
    <property type="match status" value="1"/>
</dbReference>
<dbReference type="InterPro" id="IPR029787">
    <property type="entry name" value="Nucleotide_cyclase"/>
</dbReference>
<dbReference type="InterPro" id="IPR035965">
    <property type="entry name" value="PAS-like_dom_sf"/>
</dbReference>
<dbReference type="AlphaFoldDB" id="A0A3G4V9D7"/>
<name>A0A3G4V9D7_9VIBR</name>
<dbReference type="SUPFAM" id="SSF55073">
    <property type="entry name" value="Nucleotide cyclase"/>
    <property type="match status" value="1"/>
</dbReference>
<gene>
    <name evidence="3" type="ORF">ECB94_02360</name>
</gene>
<dbReference type="CDD" id="cd01949">
    <property type="entry name" value="GGDEF"/>
    <property type="match status" value="1"/>
</dbReference>
<dbReference type="PANTHER" id="PTHR44757">
    <property type="entry name" value="DIGUANYLATE CYCLASE DGCP"/>
    <property type="match status" value="1"/>
</dbReference>
<reference evidence="3 4" key="1">
    <citation type="submission" date="2018-11" db="EMBL/GenBank/DDBJ databases">
        <title>Complete Genome Sequence of Vbrio mediterranei 117-T6: a Potential Pathogen Bacteria Isolated from the Conchocelis of Pyropia.</title>
        <authorList>
            <person name="Liu Q."/>
        </authorList>
    </citation>
    <scope>NUCLEOTIDE SEQUENCE [LARGE SCALE GENOMIC DNA]</scope>
    <source>
        <strain evidence="3 4">117-T6</strain>
    </source>
</reference>
<dbReference type="CDD" id="cd00130">
    <property type="entry name" value="PAS"/>
    <property type="match status" value="2"/>
</dbReference>
<dbReference type="Pfam" id="PF13426">
    <property type="entry name" value="PAS_9"/>
    <property type="match status" value="1"/>
</dbReference>
<dbReference type="InterPro" id="IPR013655">
    <property type="entry name" value="PAS_fold_3"/>
</dbReference>
<dbReference type="InterPro" id="IPR001610">
    <property type="entry name" value="PAC"/>
</dbReference>
<dbReference type="InterPro" id="IPR052155">
    <property type="entry name" value="Biofilm_reg_signaling"/>
</dbReference>
<organism evidence="3 4">
    <name type="scientific">Vibrio mediterranei</name>
    <dbReference type="NCBI Taxonomy" id="689"/>
    <lineage>
        <taxon>Bacteria</taxon>
        <taxon>Pseudomonadati</taxon>
        <taxon>Pseudomonadota</taxon>
        <taxon>Gammaproteobacteria</taxon>
        <taxon>Vibrionales</taxon>
        <taxon>Vibrionaceae</taxon>
        <taxon>Vibrio</taxon>
    </lineage>
</organism>
<dbReference type="Pfam" id="PF08447">
    <property type="entry name" value="PAS_3"/>
    <property type="match status" value="1"/>
</dbReference>
<sequence length="426" mass="48398">MDKNSAQMDNSIRRLFDITPIPTAISLPTGKLEYTNAALRKLLGYSEAELMSESVVITHPDDLALNKRIRAQLLENPTDSVQTHKRYIHKDGHSILALLNMSAECDDEGNITRLVSQIIDLSGPRQSQAAELLLDQLVRKSHDAIYVVDMEFGQILNCNELGYQRLGYTKEELLRLTVPDINPLFNREITWKDHVEKMKQAQNRFVEATHKRKDGVEIPIEANISMVEFNGENYFLAIVRDISERKAREQLVIEKQNLDPLTSLPNRRLLDVKLQEMICHCWNRSEKIAFMFLDIDNFKVINDTYGHVIGDEILVALAERLQDFTRQTDVVSRLGGDEFLVVLPGLNSREHVLSIANHLLQVSSHPIDVHNGDKVTPELSIGTTLCLSGHIDIQQAIHIADTAMYEAKKTQGSSSYFIDYKKKSLM</sequence>
<feature type="domain" description="GGDEF" evidence="2">
    <location>
        <begin position="286"/>
        <end position="421"/>
    </location>
</feature>
<dbReference type="Gene3D" id="3.30.70.270">
    <property type="match status" value="1"/>
</dbReference>
<dbReference type="Proteomes" id="UP000279760">
    <property type="component" value="Chromosome 1"/>
</dbReference>
<dbReference type="PANTHER" id="PTHR44757:SF2">
    <property type="entry name" value="BIOFILM ARCHITECTURE MAINTENANCE PROTEIN MBAA"/>
    <property type="match status" value="1"/>
</dbReference>
<dbReference type="SMART" id="SM00091">
    <property type="entry name" value="PAS"/>
    <property type="match status" value="2"/>
</dbReference>
<dbReference type="NCBIfam" id="TIGR00229">
    <property type="entry name" value="sensory_box"/>
    <property type="match status" value="2"/>
</dbReference>
<dbReference type="SMART" id="SM00267">
    <property type="entry name" value="GGDEF"/>
    <property type="match status" value="1"/>
</dbReference>
<feature type="domain" description="PAS" evidence="1">
    <location>
        <begin position="8"/>
        <end position="77"/>
    </location>
</feature>
<dbReference type="EMBL" id="CP033577">
    <property type="protein sequence ID" value="AYV20212.1"/>
    <property type="molecule type" value="Genomic_DNA"/>
</dbReference>
<dbReference type="RefSeq" id="WP_124939896.1">
    <property type="nucleotide sequence ID" value="NZ_CP033577.1"/>
</dbReference>
<evidence type="ECO:0000259" key="1">
    <source>
        <dbReference type="PROSITE" id="PS50112"/>
    </source>
</evidence>
<dbReference type="InterPro" id="IPR000160">
    <property type="entry name" value="GGDEF_dom"/>
</dbReference>
<evidence type="ECO:0000313" key="4">
    <source>
        <dbReference type="Proteomes" id="UP000279760"/>
    </source>
</evidence>
<dbReference type="InterPro" id="IPR043128">
    <property type="entry name" value="Rev_trsase/Diguanyl_cyclase"/>
</dbReference>